<reference evidence="2 3" key="1">
    <citation type="submission" date="2018-08" db="EMBL/GenBank/DDBJ databases">
        <authorList>
            <person name="Laetsch R D."/>
            <person name="Stevens L."/>
            <person name="Kumar S."/>
            <person name="Blaxter L. M."/>
        </authorList>
    </citation>
    <scope>NUCLEOTIDE SEQUENCE [LARGE SCALE GENOMIC DNA]</scope>
</reference>
<dbReference type="EMBL" id="UPTC01001928">
    <property type="protein sequence ID" value="VBB32785.1"/>
    <property type="molecule type" value="Genomic_DNA"/>
</dbReference>
<organism evidence="2 3">
    <name type="scientific">Acanthocheilonema viteae</name>
    <name type="common">Filarial nematode worm</name>
    <name type="synonym">Dipetalonema viteae</name>
    <dbReference type="NCBI Taxonomy" id="6277"/>
    <lineage>
        <taxon>Eukaryota</taxon>
        <taxon>Metazoa</taxon>
        <taxon>Ecdysozoa</taxon>
        <taxon>Nematoda</taxon>
        <taxon>Chromadorea</taxon>
        <taxon>Rhabditida</taxon>
        <taxon>Spirurina</taxon>
        <taxon>Spiruromorpha</taxon>
        <taxon>Filarioidea</taxon>
        <taxon>Onchocercidae</taxon>
        <taxon>Acanthocheilonema</taxon>
    </lineage>
</organism>
<evidence type="ECO:0000313" key="2">
    <source>
        <dbReference type="EMBL" id="VBB32785.1"/>
    </source>
</evidence>
<proteinExistence type="predicted"/>
<feature type="compositionally biased region" description="Basic and acidic residues" evidence="1">
    <location>
        <begin position="62"/>
        <end position="75"/>
    </location>
</feature>
<feature type="region of interest" description="Disordered" evidence="1">
    <location>
        <begin position="55"/>
        <end position="112"/>
    </location>
</feature>
<feature type="region of interest" description="Disordered" evidence="1">
    <location>
        <begin position="1"/>
        <end position="26"/>
    </location>
</feature>
<protein>
    <submittedName>
        <fullName evidence="2">Uncharacterized protein</fullName>
    </submittedName>
</protein>
<feature type="compositionally biased region" description="Polar residues" evidence="1">
    <location>
        <begin position="1"/>
        <end position="10"/>
    </location>
</feature>
<dbReference type="Proteomes" id="UP000276991">
    <property type="component" value="Unassembled WGS sequence"/>
</dbReference>
<feature type="compositionally biased region" description="Low complexity" evidence="1">
    <location>
        <begin position="100"/>
        <end position="112"/>
    </location>
</feature>
<keyword evidence="3" id="KW-1185">Reference proteome</keyword>
<gene>
    <name evidence="2" type="ORF">NAV_LOCUS7576</name>
</gene>
<sequence length="112" mass="13001">MQPSNDSAYGSYNIYGRSTEPVQTDRNSNIEFYGTNRPSIYGQEQQLQPVYVGNLRKQQQSRSKESWSHRYREPEGNYGRRYAGYSDEIGQQKTTKTRKTTLTSQKTQTSET</sequence>
<dbReference type="STRING" id="6277.A0A498SRU8"/>
<accession>A0A498SRU8</accession>
<name>A0A498SRU8_ACAVI</name>
<dbReference type="AlphaFoldDB" id="A0A498SRU8"/>
<evidence type="ECO:0000256" key="1">
    <source>
        <dbReference type="SAM" id="MobiDB-lite"/>
    </source>
</evidence>
<evidence type="ECO:0000313" key="3">
    <source>
        <dbReference type="Proteomes" id="UP000276991"/>
    </source>
</evidence>